<evidence type="ECO:0000256" key="7">
    <source>
        <dbReference type="SAM" id="MobiDB-lite"/>
    </source>
</evidence>
<dbReference type="Gene3D" id="1.10.510.10">
    <property type="entry name" value="Transferase(Phosphotransferase) domain 1"/>
    <property type="match status" value="1"/>
</dbReference>
<dbReference type="GO" id="GO:0044773">
    <property type="term" value="P:mitotic DNA damage checkpoint signaling"/>
    <property type="evidence" value="ECO:0007669"/>
    <property type="project" value="TreeGrafter"/>
</dbReference>
<keyword evidence="11" id="KW-1185">Reference proteome</keyword>
<dbReference type="Pfam" id="PF00069">
    <property type="entry name" value="Pkinase"/>
    <property type="match status" value="2"/>
</dbReference>
<dbReference type="PROSITE" id="PS51925">
    <property type="entry name" value="SWIB_MDM2"/>
    <property type="match status" value="1"/>
</dbReference>
<dbReference type="SUPFAM" id="SSF56112">
    <property type="entry name" value="Protein kinase-like (PK-like)"/>
    <property type="match status" value="1"/>
</dbReference>
<dbReference type="Gene3D" id="1.10.245.10">
    <property type="entry name" value="SWIB/MDM2 domain"/>
    <property type="match status" value="1"/>
</dbReference>
<dbReference type="EC" id="2.7.11.1" evidence="1"/>
<evidence type="ECO:0000256" key="6">
    <source>
        <dbReference type="ARBA" id="ARBA00022840"/>
    </source>
</evidence>
<dbReference type="SUPFAM" id="SSF47592">
    <property type="entry name" value="SWIB/MDM2 domain"/>
    <property type="match status" value="1"/>
</dbReference>
<dbReference type="AlphaFoldDB" id="A0A0N7L910"/>
<proteinExistence type="predicted"/>
<feature type="compositionally biased region" description="Basic and acidic residues" evidence="7">
    <location>
        <begin position="184"/>
        <end position="196"/>
    </location>
</feature>
<evidence type="ECO:0000313" key="10">
    <source>
        <dbReference type="EMBL" id="CEH12482.1"/>
    </source>
</evidence>
<reference evidence="10 11" key="1">
    <citation type="submission" date="2014-09" db="EMBL/GenBank/DDBJ databases">
        <authorList>
            <person name="Magalhaes I.L.F."/>
            <person name="Oliveira U."/>
            <person name="Santos F.R."/>
            <person name="Vidigal T.H.D.A."/>
            <person name="Brescovit A.D."/>
            <person name="Santos A.J."/>
        </authorList>
    </citation>
    <scope>NUCLEOTIDE SEQUENCE [LARGE SCALE GENOMIC DNA]</scope>
</reference>
<evidence type="ECO:0000256" key="4">
    <source>
        <dbReference type="ARBA" id="ARBA00022741"/>
    </source>
</evidence>
<dbReference type="Pfam" id="PF02201">
    <property type="entry name" value="SWIB"/>
    <property type="match status" value="1"/>
</dbReference>
<feature type="region of interest" description="Disordered" evidence="7">
    <location>
        <begin position="68"/>
        <end position="205"/>
    </location>
</feature>
<dbReference type="PROSITE" id="PS50011">
    <property type="entry name" value="PROTEIN_KINASE_DOM"/>
    <property type="match status" value="1"/>
</dbReference>
<keyword evidence="2" id="KW-0723">Serine/threonine-protein kinase</keyword>
<keyword evidence="3" id="KW-0808">Transferase</keyword>
<feature type="compositionally biased region" description="Polar residues" evidence="7">
    <location>
        <begin position="114"/>
        <end position="123"/>
    </location>
</feature>
<keyword evidence="6" id="KW-0067">ATP-binding</keyword>
<feature type="region of interest" description="Disordered" evidence="7">
    <location>
        <begin position="391"/>
        <end position="458"/>
    </location>
</feature>
<dbReference type="InterPro" id="IPR019835">
    <property type="entry name" value="SWIB_domain"/>
</dbReference>
<keyword evidence="5 10" id="KW-0418">Kinase</keyword>
<dbReference type="InterPro" id="IPR000719">
    <property type="entry name" value="Prot_kinase_dom"/>
</dbReference>
<evidence type="ECO:0000256" key="1">
    <source>
        <dbReference type="ARBA" id="ARBA00012513"/>
    </source>
</evidence>
<keyword evidence="4" id="KW-0547">Nucleotide-binding</keyword>
<dbReference type="GO" id="GO:0005634">
    <property type="term" value="C:nucleus"/>
    <property type="evidence" value="ECO:0007669"/>
    <property type="project" value="TreeGrafter"/>
</dbReference>
<organism evidence="10 11">
    <name type="scientific">Ceraceosorus bombacis</name>
    <dbReference type="NCBI Taxonomy" id="401625"/>
    <lineage>
        <taxon>Eukaryota</taxon>
        <taxon>Fungi</taxon>
        <taxon>Dikarya</taxon>
        <taxon>Basidiomycota</taxon>
        <taxon>Ustilaginomycotina</taxon>
        <taxon>Exobasidiomycetes</taxon>
        <taxon>Ceraceosorales</taxon>
        <taxon>Ceraceosoraceae</taxon>
        <taxon>Ceraceosorus</taxon>
    </lineage>
</organism>
<dbReference type="PROSITE" id="PS00108">
    <property type="entry name" value="PROTEIN_KINASE_ST"/>
    <property type="match status" value="1"/>
</dbReference>
<evidence type="ECO:0000256" key="2">
    <source>
        <dbReference type="ARBA" id="ARBA00022527"/>
    </source>
</evidence>
<feature type="region of interest" description="Disordered" evidence="7">
    <location>
        <begin position="316"/>
        <end position="341"/>
    </location>
</feature>
<dbReference type="PANTHER" id="PTHR44167">
    <property type="entry name" value="OVARIAN-SPECIFIC SERINE/THREONINE-PROTEIN KINASE LOK-RELATED"/>
    <property type="match status" value="1"/>
</dbReference>
<dbReference type="InterPro" id="IPR008271">
    <property type="entry name" value="Ser/Thr_kinase_AS"/>
</dbReference>
<evidence type="ECO:0000259" key="8">
    <source>
        <dbReference type="PROSITE" id="PS50011"/>
    </source>
</evidence>
<dbReference type="GO" id="GO:0005524">
    <property type="term" value="F:ATP binding"/>
    <property type="evidence" value="ECO:0007669"/>
    <property type="project" value="UniProtKB-KW"/>
</dbReference>
<protein>
    <recommendedName>
        <fullName evidence="1">non-specific serine/threonine protein kinase</fullName>
        <ecNumber evidence="1">2.7.11.1</ecNumber>
    </recommendedName>
</protein>
<dbReference type="OrthoDB" id="10020333at2759"/>
<dbReference type="CDD" id="cd10567">
    <property type="entry name" value="SWIB-MDM2_like"/>
    <property type="match status" value="1"/>
</dbReference>
<dbReference type="SMART" id="SM00220">
    <property type="entry name" value="S_TKc"/>
    <property type="match status" value="1"/>
</dbReference>
<dbReference type="Proteomes" id="UP000054845">
    <property type="component" value="Unassembled WGS sequence"/>
</dbReference>
<sequence>MSALTPETLAALRAPILRILRASDLQSISAKKVRAQLADSGLLGQLGVNVEEKLHKSALDDEIRGIALPGLGRRGDSSSTSITSSAPTIPHRVKAEQDAQMAARLQKQYDAESGPSTRRSNGISSSLGGGKRKKLGGVSKSDDVISSEEEVGVVGNGSGSSGSAKKRKSSSSSSSGTKSRKKKEKELNADGTEKAKNPNNPFNRPVLLSPAMADICGGDEMPRYEITKKLWQYIKANSLQNPTNGREILCDAKLTDLFGKSKVDSFAMAKLSRGIRASAKITSLARPDLHLALYARLGKPRAGASATLAARMDAERLGEASGSRTARVDRATPEPEEEGGVAARAVSPFKFVYEQPHLFESHTRGPSLEEPAPEMEADADVSLDHSPALSAASSIHSGRQATMSPVPSAHGGADVYAPSDSAYDEEKSDMDEYREAEQEEEENVQSDSSESVFRSDEEAERLQVEVQELYDKVSGLENFYSIVDKLGEGTFSSVYKAIDVHHYVYDNRSWSNVDPYQQAPVTAPGRPARNHYVALKRIYVTSSPTRILNELEIMAKCRDRSHLAYLITAFRSEDQVIVVMPYNRNRDFRDYYRQMPLSDLKCYMTCLLKALEGLHLLGIVHRDVKPANFLYDPDTGEGTLCDFGLAETLDYRRWRGKCHHSKPEGYFRHGQIKINLDVPSLHFSPGGLLDDMNGPYKALPERSSVGLSAKHSANVGGKGKMGPPERVGYLKEDARYSIQANRAGTRGFRAPEVLLKCQDQTTAIDTWSVGVLMLCFLIKRFPLFNANTDTEALLELMMMFGKKRIEQVALLHNRTFYTNLPGTFNPLERDPTRDGFRLPEFVQHLNPDIYEAPLDHPDPAQYIREVERAIDLCRRLMQLDLTRRYDAKLALRHPFLNEETARSEDEHREAAAAAAATNIATKLEH</sequence>
<name>A0A0N7L910_9BASI</name>
<dbReference type="SMART" id="SM00151">
    <property type="entry name" value="SWIB"/>
    <property type="match status" value="1"/>
</dbReference>
<dbReference type="Gene3D" id="3.30.200.20">
    <property type="entry name" value="Phosphorylase Kinase, domain 1"/>
    <property type="match status" value="1"/>
</dbReference>
<evidence type="ECO:0000259" key="9">
    <source>
        <dbReference type="PROSITE" id="PS51925"/>
    </source>
</evidence>
<dbReference type="GO" id="GO:0004674">
    <property type="term" value="F:protein serine/threonine kinase activity"/>
    <property type="evidence" value="ECO:0007669"/>
    <property type="project" value="UniProtKB-KW"/>
</dbReference>
<accession>A0A0N7L910</accession>
<dbReference type="InterPro" id="IPR003121">
    <property type="entry name" value="SWIB_MDM2_domain"/>
</dbReference>
<dbReference type="STRING" id="401625.A0A0N7L910"/>
<feature type="domain" description="DM2" evidence="9">
    <location>
        <begin position="201"/>
        <end position="281"/>
    </location>
</feature>
<feature type="compositionally biased region" description="Polar residues" evidence="7">
    <location>
        <begin position="391"/>
        <end position="405"/>
    </location>
</feature>
<dbReference type="InterPro" id="IPR011009">
    <property type="entry name" value="Kinase-like_dom_sf"/>
</dbReference>
<evidence type="ECO:0000256" key="5">
    <source>
        <dbReference type="ARBA" id="ARBA00022777"/>
    </source>
</evidence>
<evidence type="ECO:0000313" key="11">
    <source>
        <dbReference type="Proteomes" id="UP000054845"/>
    </source>
</evidence>
<dbReference type="InterPro" id="IPR036885">
    <property type="entry name" value="SWIB_MDM2_dom_sf"/>
</dbReference>
<feature type="domain" description="Protein kinase" evidence="8">
    <location>
        <begin position="480"/>
        <end position="896"/>
    </location>
</feature>
<evidence type="ECO:0000256" key="3">
    <source>
        <dbReference type="ARBA" id="ARBA00022679"/>
    </source>
</evidence>
<dbReference type="PANTHER" id="PTHR44167:SF23">
    <property type="entry name" value="CDC7 KINASE, ISOFORM A-RELATED"/>
    <property type="match status" value="1"/>
</dbReference>
<dbReference type="CDD" id="cd14019">
    <property type="entry name" value="STKc_Cdc7"/>
    <property type="match status" value="1"/>
</dbReference>
<dbReference type="EMBL" id="CCYA01000149">
    <property type="protein sequence ID" value="CEH12482.1"/>
    <property type="molecule type" value="Genomic_DNA"/>
</dbReference>
<feature type="compositionally biased region" description="Low complexity" evidence="7">
    <location>
        <begin position="77"/>
        <end position="90"/>
    </location>
</feature>